<dbReference type="EMBL" id="JBHSWU010000001">
    <property type="protein sequence ID" value="MFC6722862.1"/>
    <property type="molecule type" value="Genomic_DNA"/>
</dbReference>
<feature type="transmembrane region" description="Helical" evidence="1">
    <location>
        <begin position="12"/>
        <end position="35"/>
    </location>
</feature>
<gene>
    <name evidence="3" type="ORF">ACFQE1_00270</name>
</gene>
<evidence type="ECO:0000256" key="1">
    <source>
        <dbReference type="SAM" id="Phobius"/>
    </source>
</evidence>
<evidence type="ECO:0000259" key="2">
    <source>
        <dbReference type="Pfam" id="PF24035"/>
    </source>
</evidence>
<keyword evidence="4" id="KW-1185">Reference proteome</keyword>
<accession>A0ABD5RUQ8</accession>
<proteinExistence type="predicted"/>
<dbReference type="AlphaFoldDB" id="A0ABD5RUQ8"/>
<keyword evidence="1" id="KW-1133">Transmembrane helix</keyword>
<organism evidence="3 4">
    <name type="scientific">Halobium palmae</name>
    <dbReference type="NCBI Taxonomy" id="1776492"/>
    <lineage>
        <taxon>Archaea</taxon>
        <taxon>Methanobacteriati</taxon>
        <taxon>Methanobacteriota</taxon>
        <taxon>Stenosarchaea group</taxon>
        <taxon>Halobacteria</taxon>
        <taxon>Halobacteriales</taxon>
        <taxon>Haloferacaceae</taxon>
        <taxon>Halobium</taxon>
    </lineage>
</organism>
<evidence type="ECO:0000313" key="3">
    <source>
        <dbReference type="EMBL" id="MFC6722862.1"/>
    </source>
</evidence>
<dbReference type="InterPro" id="IPR055768">
    <property type="entry name" value="DUF7344"/>
</dbReference>
<feature type="domain" description="DUF7344" evidence="2">
    <location>
        <begin position="98"/>
        <end position="176"/>
    </location>
</feature>
<evidence type="ECO:0000313" key="4">
    <source>
        <dbReference type="Proteomes" id="UP001596328"/>
    </source>
</evidence>
<reference evidence="3 4" key="1">
    <citation type="journal article" date="2019" name="Int. J. Syst. Evol. Microbiol.">
        <title>The Global Catalogue of Microorganisms (GCM) 10K type strain sequencing project: providing services to taxonomists for standard genome sequencing and annotation.</title>
        <authorList>
            <consortium name="The Broad Institute Genomics Platform"/>
            <consortium name="The Broad Institute Genome Sequencing Center for Infectious Disease"/>
            <person name="Wu L."/>
            <person name="Ma J."/>
        </authorList>
    </citation>
    <scope>NUCLEOTIDE SEQUENCE [LARGE SCALE GENOMIC DNA]</scope>
    <source>
        <strain evidence="3 4">NBRC 111368</strain>
    </source>
</reference>
<protein>
    <recommendedName>
        <fullName evidence="2">DUF7344 domain-containing protein</fullName>
    </recommendedName>
</protein>
<sequence>MTTLPNWMDYLIALTLFLTRVLVRGFFTSLCVGLYDTVGITQFKIHQPHTLKPPMTEKSPSETSMLARLVKQFTNSSTDDYPTNQPTTEELPITETLKILVRKRRRVILEELNASNETPLPVASLAERVACVEYQCDIETLTNEQRRRVYIALQQSHLPTLAAADVIVYETDANTVDRGKEFDRIWQTYSAIIESLS</sequence>
<name>A0ABD5RUQ8_9EURY</name>
<dbReference type="Pfam" id="PF24035">
    <property type="entry name" value="DUF7344"/>
    <property type="match status" value="1"/>
</dbReference>
<comment type="caution">
    <text evidence="3">The sequence shown here is derived from an EMBL/GenBank/DDBJ whole genome shotgun (WGS) entry which is preliminary data.</text>
</comment>
<keyword evidence="1" id="KW-0812">Transmembrane</keyword>
<keyword evidence="1" id="KW-0472">Membrane</keyword>
<dbReference type="Proteomes" id="UP001596328">
    <property type="component" value="Unassembled WGS sequence"/>
</dbReference>